<evidence type="ECO:0000256" key="15">
    <source>
        <dbReference type="ARBA" id="ARBA00023242"/>
    </source>
</evidence>
<feature type="transmembrane region" description="Helical" evidence="19">
    <location>
        <begin position="519"/>
        <end position="538"/>
    </location>
</feature>
<dbReference type="FunFam" id="1.20.1250.20:FF:000193">
    <property type="entry name" value="Solute carrier family 45 member 3"/>
    <property type="match status" value="1"/>
</dbReference>
<feature type="transmembrane region" description="Helical" evidence="19">
    <location>
        <begin position="271"/>
        <end position="293"/>
    </location>
</feature>
<dbReference type="CDD" id="cd17313">
    <property type="entry name" value="MFS_SLC45_SUC"/>
    <property type="match status" value="1"/>
</dbReference>
<dbReference type="GO" id="GO:0008506">
    <property type="term" value="F:sucrose:proton symporter activity"/>
    <property type="evidence" value="ECO:0007669"/>
    <property type="project" value="TreeGrafter"/>
</dbReference>
<dbReference type="Pfam" id="PF00178">
    <property type="entry name" value="Ets"/>
    <property type="match status" value="1"/>
</dbReference>
<keyword evidence="11 17" id="KW-0238">DNA-binding</keyword>
<reference evidence="21" key="1">
    <citation type="submission" date="2019-10" db="EMBL/GenBank/DDBJ databases">
        <title>The sequence and de novo assembly of the wild yak genome.</title>
        <authorList>
            <person name="Liu Y."/>
        </authorList>
    </citation>
    <scope>NUCLEOTIDE SEQUENCE [LARGE SCALE GENOMIC DNA]</scope>
    <source>
        <strain evidence="21">WY2019</strain>
    </source>
</reference>
<keyword evidence="4" id="KW-0813">Transport</keyword>
<keyword evidence="5" id="KW-0678">Repressor</keyword>
<keyword evidence="6" id="KW-1017">Isopeptide bond</keyword>
<dbReference type="InterPro" id="IPR036388">
    <property type="entry name" value="WH-like_DNA-bd_sf"/>
</dbReference>
<dbReference type="Proteomes" id="UP000322234">
    <property type="component" value="Unassembled WGS sequence"/>
</dbReference>
<comment type="similarity">
    <text evidence="3 17">Belongs to the ETS family.</text>
</comment>
<name>A0A6B0S0R8_9CETA</name>
<keyword evidence="10" id="KW-0805">Transcription regulation</keyword>
<keyword evidence="7 19" id="KW-0812">Transmembrane</keyword>
<dbReference type="InterPro" id="IPR036390">
    <property type="entry name" value="WH_DNA-bd_sf"/>
</dbReference>
<evidence type="ECO:0000259" key="20">
    <source>
        <dbReference type="PROSITE" id="PS50061"/>
    </source>
</evidence>
<feature type="compositionally biased region" description="Polar residues" evidence="18">
    <location>
        <begin position="818"/>
        <end position="840"/>
    </location>
</feature>
<accession>A0A6B0S0R8</accession>
<evidence type="ECO:0000256" key="12">
    <source>
        <dbReference type="ARBA" id="ARBA00023136"/>
    </source>
</evidence>
<keyword evidence="9 19" id="KW-1133">Transmembrane helix</keyword>
<dbReference type="Gene3D" id="1.20.1250.20">
    <property type="entry name" value="MFS general substrate transporter like domains"/>
    <property type="match status" value="1"/>
</dbReference>
<dbReference type="PANTHER" id="PTHR19432:SF37">
    <property type="entry name" value="SOLUTE CARRIER FAMILY 45 MEMBER 3"/>
    <property type="match status" value="1"/>
</dbReference>
<dbReference type="FunFam" id="1.10.10.10:FF:000113">
    <property type="entry name" value="ETS domain-containing protein Elk-3"/>
    <property type="match status" value="1"/>
</dbReference>
<evidence type="ECO:0000256" key="13">
    <source>
        <dbReference type="ARBA" id="ARBA00023159"/>
    </source>
</evidence>
<feature type="transmembrane region" description="Helical" evidence="19">
    <location>
        <begin position="90"/>
        <end position="109"/>
    </location>
</feature>
<evidence type="ECO:0000256" key="11">
    <source>
        <dbReference type="ARBA" id="ARBA00023125"/>
    </source>
</evidence>
<feature type="region of interest" description="Disordered" evidence="18">
    <location>
        <begin position="692"/>
        <end position="718"/>
    </location>
</feature>
<evidence type="ECO:0000256" key="17">
    <source>
        <dbReference type="RuleBase" id="RU004019"/>
    </source>
</evidence>
<feature type="transmembrane region" description="Helical" evidence="19">
    <location>
        <begin position="124"/>
        <end position="142"/>
    </location>
</feature>
<dbReference type="GO" id="GO:0003700">
    <property type="term" value="F:DNA-binding transcription factor activity"/>
    <property type="evidence" value="ECO:0007669"/>
    <property type="project" value="InterPro"/>
</dbReference>
<feature type="region of interest" description="Disordered" evidence="18">
    <location>
        <begin position="754"/>
        <end position="874"/>
    </location>
</feature>
<dbReference type="PROSITE" id="PS00345">
    <property type="entry name" value="ETS_DOMAIN_1"/>
    <property type="match status" value="1"/>
</dbReference>
<dbReference type="FunFam" id="1.20.1250.20:FF:000230">
    <property type="entry name" value="Solute carrier family 45 member 3"/>
    <property type="match status" value="1"/>
</dbReference>
<sequence length="1011" mass="108537">MVQRLWAGRLLRHRKAQLLLVNLLTFGLEVCLAAGITYVPPLLLEVGVEEKFMTMVLGSGSACLLKPCLPPSLAPCPDHWRGRYGRRRPFIWALSLGVLLSLFLIPRASRLAGLLCPDARPLELALLILGVGLLAFCGQLCFTPLEALLSDLFRDPDHCRQAFSVYAFMIGLGGCLGYLLPAIDWDASALAPYLGTQEECLFGLLALIFLTCVAATAFVAEEAALGPAEPAEGLSAPSVPPCCPGRTRLALRSLGALCPWLRRLCCRTPRALRRLFVAELCSWMAFMTFTLFYTDFVGEGLYQGVPGAEPGTEARRHYDEGVRMGSLGLFLQCAISLLFSLVMDRLVQRFGTRAVYLASVVAFPVAAGATCLSRSVAVVTASAALTGVTFSALQILPYTLASLYHREKQVFLPKYRGDDGGGAGEDGVMTSFLPGPKAASPFPHGHGGPGGLLAAPPALCGASACEGSVRTTVAEPPEARAIPGRGICLDLAILDSAFLLSQVAPSLFMGFIVQLSQSVTAYMVSAAGLGLVAIYFVTQLGLKDVAMSFPHSLEATSTLSKELFMDFSLDLEYSLILIAMDSAITLWQFLLQLLKEPQNDHMICWTSNNGEFKLLQAEEVARLWGIRKNKPNMNYDKLSRALRYYYVKNIIKKVNGQKFVYKFVSYPEILNMDPMTVGRVEGECEALSLSELSSSSSKDVENGGKEKPPQPGAKTSSRNDYIHSGLYSSFTLNSLNSSNRKLFKSIKVENPAEKLAEKKSPQEPTPSVIKFVTTPSKKPPVESPAASISAGPGISPSSEETIQALETLASPRLPSLEAPTSASGVTAPFTTTPPVSSVSPLQEPPRTPSPPLSSNPDMDTDMESVASQPMQLPENLSLEPKDQDLALLEKDKTNNSSRSKKPKGLELAPTLVITGSDPSPLGILSPSLPTASLTPALFSQTPILLTPSPLLSSIHFWSTLSPVAPLSPARLQGANTLFQFPSVLNSHGPFTLSGLDGPSTPGPFSPDLQKT</sequence>
<dbReference type="EMBL" id="VBQZ03000126">
    <property type="protein sequence ID" value="MXQ95061.1"/>
    <property type="molecule type" value="Genomic_DNA"/>
</dbReference>
<dbReference type="GO" id="GO:0045892">
    <property type="term" value="P:negative regulation of DNA-templated transcription"/>
    <property type="evidence" value="ECO:0007669"/>
    <property type="project" value="UniProtKB-ARBA"/>
</dbReference>
<comment type="caution">
    <text evidence="21">The sequence shown here is derived from an EMBL/GenBank/DDBJ whole genome shotgun (WGS) entry which is preliminary data.</text>
</comment>
<protein>
    <recommendedName>
        <fullName evidence="20">ETS domain-containing protein</fullName>
    </recommendedName>
</protein>
<feature type="transmembrane region" description="Helical" evidence="19">
    <location>
        <begin position="20"/>
        <end position="40"/>
    </location>
</feature>
<dbReference type="Pfam" id="PF07690">
    <property type="entry name" value="MFS_1"/>
    <property type="match status" value="1"/>
</dbReference>
<dbReference type="PRINTS" id="PR00454">
    <property type="entry name" value="ETSDOMAIN"/>
</dbReference>
<evidence type="ECO:0000256" key="16">
    <source>
        <dbReference type="ARBA" id="ARBA00038193"/>
    </source>
</evidence>
<evidence type="ECO:0000256" key="14">
    <source>
        <dbReference type="ARBA" id="ARBA00023163"/>
    </source>
</evidence>
<keyword evidence="22" id="KW-1185">Reference proteome</keyword>
<dbReference type="AlphaFoldDB" id="A0A6B0S0R8"/>
<evidence type="ECO:0000256" key="3">
    <source>
        <dbReference type="ARBA" id="ARBA00005562"/>
    </source>
</evidence>
<dbReference type="SMART" id="SM00413">
    <property type="entry name" value="ETS"/>
    <property type="match status" value="1"/>
</dbReference>
<evidence type="ECO:0000256" key="9">
    <source>
        <dbReference type="ARBA" id="ARBA00022989"/>
    </source>
</evidence>
<dbReference type="InterPro" id="IPR036259">
    <property type="entry name" value="MFS_trans_sf"/>
</dbReference>
<dbReference type="SUPFAM" id="SSF103473">
    <property type="entry name" value="MFS general substrate transporter"/>
    <property type="match status" value="1"/>
</dbReference>
<evidence type="ECO:0000256" key="19">
    <source>
        <dbReference type="SAM" id="Phobius"/>
    </source>
</evidence>
<evidence type="ECO:0000256" key="18">
    <source>
        <dbReference type="SAM" id="MobiDB-lite"/>
    </source>
</evidence>
<dbReference type="GO" id="GO:0005634">
    <property type="term" value="C:nucleus"/>
    <property type="evidence" value="ECO:0007669"/>
    <property type="project" value="UniProtKB-SubCell"/>
</dbReference>
<dbReference type="Gene3D" id="1.10.10.10">
    <property type="entry name" value="Winged helix-like DNA-binding domain superfamily/Winged helix DNA-binding domain"/>
    <property type="match status" value="1"/>
</dbReference>
<keyword evidence="8" id="KW-0832">Ubl conjugation</keyword>
<evidence type="ECO:0000256" key="1">
    <source>
        <dbReference type="ARBA" id="ARBA00004123"/>
    </source>
</evidence>
<feature type="transmembrane region" description="Helical" evidence="19">
    <location>
        <begin position="324"/>
        <end position="342"/>
    </location>
</feature>
<feature type="compositionally biased region" description="Low complexity" evidence="18">
    <location>
        <begin position="783"/>
        <end position="800"/>
    </location>
</feature>
<dbReference type="PROSITE" id="PS00346">
    <property type="entry name" value="ETS_DOMAIN_2"/>
    <property type="match status" value="1"/>
</dbReference>
<feature type="transmembrane region" description="Helical" evidence="19">
    <location>
        <begin position="163"/>
        <end position="181"/>
    </location>
</feature>
<keyword evidence="13" id="KW-0010">Activator</keyword>
<keyword evidence="14" id="KW-0804">Transcription</keyword>
<evidence type="ECO:0000256" key="10">
    <source>
        <dbReference type="ARBA" id="ARBA00023015"/>
    </source>
</evidence>
<proteinExistence type="inferred from homology"/>
<feature type="transmembrane region" description="Helical" evidence="19">
    <location>
        <begin position="354"/>
        <end position="377"/>
    </location>
</feature>
<evidence type="ECO:0000256" key="4">
    <source>
        <dbReference type="ARBA" id="ARBA00022448"/>
    </source>
</evidence>
<evidence type="ECO:0000256" key="7">
    <source>
        <dbReference type="ARBA" id="ARBA00022692"/>
    </source>
</evidence>
<dbReference type="InterPro" id="IPR011701">
    <property type="entry name" value="MFS"/>
</dbReference>
<feature type="region of interest" description="Disordered" evidence="18">
    <location>
        <begin position="991"/>
        <end position="1011"/>
    </location>
</feature>
<dbReference type="PANTHER" id="PTHR19432">
    <property type="entry name" value="SUGAR TRANSPORTER"/>
    <property type="match status" value="1"/>
</dbReference>
<evidence type="ECO:0000256" key="6">
    <source>
        <dbReference type="ARBA" id="ARBA00022499"/>
    </source>
</evidence>
<feature type="domain" description="ETS" evidence="20">
    <location>
        <begin position="584"/>
        <end position="664"/>
    </location>
</feature>
<gene>
    <name evidence="21" type="ORF">E5288_WYG010462</name>
</gene>
<feature type="compositionally biased region" description="Pro residues" evidence="18">
    <location>
        <begin position="842"/>
        <end position="853"/>
    </location>
</feature>
<dbReference type="SUPFAM" id="SSF46785">
    <property type="entry name" value="Winged helix' DNA-binding domain"/>
    <property type="match status" value="1"/>
</dbReference>
<evidence type="ECO:0000256" key="2">
    <source>
        <dbReference type="ARBA" id="ARBA00004141"/>
    </source>
</evidence>
<evidence type="ECO:0000313" key="22">
    <source>
        <dbReference type="Proteomes" id="UP000322234"/>
    </source>
</evidence>
<evidence type="ECO:0000256" key="5">
    <source>
        <dbReference type="ARBA" id="ARBA00022491"/>
    </source>
</evidence>
<comment type="subcellular location">
    <subcellularLocation>
        <location evidence="2">Membrane</location>
        <topology evidence="2">Multi-pass membrane protein</topology>
    </subcellularLocation>
    <subcellularLocation>
        <location evidence="1 17">Nucleus</location>
    </subcellularLocation>
</comment>
<feature type="compositionally biased region" description="Basic and acidic residues" evidence="18">
    <location>
        <begin position="698"/>
        <end position="708"/>
    </location>
</feature>
<dbReference type="PROSITE" id="PS50061">
    <property type="entry name" value="ETS_DOMAIN_3"/>
    <property type="match status" value="1"/>
</dbReference>
<feature type="transmembrane region" description="Helical" evidence="19">
    <location>
        <begin position="201"/>
        <end position="220"/>
    </location>
</feature>
<comment type="similarity">
    <text evidence="16">Belongs to the glycoside-pentoside-hexuronide (GPH) cation symporter transporter (TC 2.A.2) family.</text>
</comment>
<dbReference type="InterPro" id="IPR000418">
    <property type="entry name" value="Ets_dom"/>
</dbReference>
<organism evidence="21 22">
    <name type="scientific">Bos mutus</name>
    <name type="common">wild yak</name>
    <dbReference type="NCBI Taxonomy" id="72004"/>
    <lineage>
        <taxon>Eukaryota</taxon>
        <taxon>Metazoa</taxon>
        <taxon>Chordata</taxon>
        <taxon>Craniata</taxon>
        <taxon>Vertebrata</taxon>
        <taxon>Euteleostomi</taxon>
        <taxon>Mammalia</taxon>
        <taxon>Eutheria</taxon>
        <taxon>Laurasiatheria</taxon>
        <taxon>Artiodactyla</taxon>
        <taxon>Ruminantia</taxon>
        <taxon>Pecora</taxon>
        <taxon>Bovidae</taxon>
        <taxon>Bovinae</taxon>
        <taxon>Bos</taxon>
    </lineage>
</organism>
<keyword evidence="15 17" id="KW-0539">Nucleus</keyword>
<evidence type="ECO:0000256" key="8">
    <source>
        <dbReference type="ARBA" id="ARBA00022843"/>
    </source>
</evidence>
<dbReference type="GO" id="GO:0016020">
    <property type="term" value="C:membrane"/>
    <property type="evidence" value="ECO:0007669"/>
    <property type="project" value="UniProtKB-SubCell"/>
</dbReference>
<dbReference type="GO" id="GO:0043565">
    <property type="term" value="F:sequence-specific DNA binding"/>
    <property type="evidence" value="ECO:0007669"/>
    <property type="project" value="InterPro"/>
</dbReference>
<keyword evidence="12 19" id="KW-0472">Membrane</keyword>
<evidence type="ECO:0000313" key="21">
    <source>
        <dbReference type="EMBL" id="MXQ95061.1"/>
    </source>
</evidence>
<feature type="transmembrane region" description="Helical" evidence="19">
    <location>
        <begin position="383"/>
        <end position="404"/>
    </location>
</feature>
<feature type="transmembrane region" description="Helical" evidence="19">
    <location>
        <begin position="52"/>
        <end position="69"/>
    </location>
</feature>